<evidence type="ECO:0000313" key="3">
    <source>
        <dbReference type="Proteomes" id="UP000053593"/>
    </source>
</evidence>
<name>A0A0D0C848_9AGAR</name>
<organism evidence="2 3">
    <name type="scientific">Collybiopsis luxurians FD-317 M1</name>
    <dbReference type="NCBI Taxonomy" id="944289"/>
    <lineage>
        <taxon>Eukaryota</taxon>
        <taxon>Fungi</taxon>
        <taxon>Dikarya</taxon>
        <taxon>Basidiomycota</taxon>
        <taxon>Agaricomycotina</taxon>
        <taxon>Agaricomycetes</taxon>
        <taxon>Agaricomycetidae</taxon>
        <taxon>Agaricales</taxon>
        <taxon>Marasmiineae</taxon>
        <taxon>Omphalotaceae</taxon>
        <taxon>Collybiopsis</taxon>
        <taxon>Collybiopsis luxurians</taxon>
    </lineage>
</organism>
<dbReference type="AlphaFoldDB" id="A0A0D0C848"/>
<sequence>MPESSRTDGLRSEHGPAVTDTKQIEDALDSVDKDIAEYESEILLLQSRIVYIKTHQKRLREHSAKLRSLRSPIRRLPNEVLSPIFNFFCDRNLLQEYPWSKDFDFQPPTDVSMNALTYLPAMTISSVCSRWRSLALSLPQIWSRVTLELSPENSRLPDVSRILSGFLATLELHLQRSKDCPLTLNIHIPGSHDLDDNIVPDRLLALDAVCCNPWCVFSWRGPQLLSNIPVPFFAHSALEELILLQTDPLSLKYFERAPNLHTFRGRCISSHSLPIPPMATLSDVLLPCDFGEIGRVLDVFPNVRTLCLVECSAEASLLSISTSPRLSNTITELQLFPQGSFSLTMLETTLSSFIFPSLICLAIIGLTSEPYTGPWPRVALETFLQRSSCNLTTFRIDTIGVCDWEFVAVLKLLPSLTDLEVNDIGLPIGQISPITPRVVRSLHGFITSDLHTSTSPLLPNLTGLKIQFGGTAFDDGTFVDMVSSRWLPDSESTSDLGLSCLRSVTLRFKKRSMDGEAYRPLEYLDKAGMRVAIIGSKQGR</sequence>
<gene>
    <name evidence="2" type="ORF">GYMLUDRAFT_249856</name>
</gene>
<dbReference type="SUPFAM" id="SSF81383">
    <property type="entry name" value="F-box domain"/>
    <property type="match status" value="1"/>
</dbReference>
<protein>
    <recommendedName>
        <fullName evidence="4">F-box domain-containing protein</fullName>
    </recommendedName>
</protein>
<reference evidence="2 3" key="1">
    <citation type="submission" date="2014-04" db="EMBL/GenBank/DDBJ databases">
        <title>Evolutionary Origins and Diversification of the Mycorrhizal Mutualists.</title>
        <authorList>
            <consortium name="DOE Joint Genome Institute"/>
            <consortium name="Mycorrhizal Genomics Consortium"/>
            <person name="Kohler A."/>
            <person name="Kuo A."/>
            <person name="Nagy L.G."/>
            <person name="Floudas D."/>
            <person name="Copeland A."/>
            <person name="Barry K.W."/>
            <person name="Cichocki N."/>
            <person name="Veneault-Fourrey C."/>
            <person name="LaButti K."/>
            <person name="Lindquist E.A."/>
            <person name="Lipzen A."/>
            <person name="Lundell T."/>
            <person name="Morin E."/>
            <person name="Murat C."/>
            <person name="Riley R."/>
            <person name="Ohm R."/>
            <person name="Sun H."/>
            <person name="Tunlid A."/>
            <person name="Henrissat B."/>
            <person name="Grigoriev I.V."/>
            <person name="Hibbett D.S."/>
            <person name="Martin F."/>
        </authorList>
    </citation>
    <scope>NUCLEOTIDE SEQUENCE [LARGE SCALE GENOMIC DNA]</scope>
    <source>
        <strain evidence="2 3">FD-317 M1</strain>
    </source>
</reference>
<keyword evidence="3" id="KW-1185">Reference proteome</keyword>
<dbReference type="OrthoDB" id="3266451at2759"/>
<evidence type="ECO:0000256" key="1">
    <source>
        <dbReference type="SAM" id="Coils"/>
    </source>
</evidence>
<dbReference type="InterPro" id="IPR036047">
    <property type="entry name" value="F-box-like_dom_sf"/>
</dbReference>
<proteinExistence type="predicted"/>
<evidence type="ECO:0000313" key="2">
    <source>
        <dbReference type="EMBL" id="KIK54102.1"/>
    </source>
</evidence>
<keyword evidence="1" id="KW-0175">Coiled coil</keyword>
<dbReference type="EMBL" id="KN834820">
    <property type="protein sequence ID" value="KIK54102.1"/>
    <property type="molecule type" value="Genomic_DNA"/>
</dbReference>
<dbReference type="Proteomes" id="UP000053593">
    <property type="component" value="Unassembled WGS sequence"/>
</dbReference>
<accession>A0A0D0C848</accession>
<feature type="coiled-coil region" evidence="1">
    <location>
        <begin position="21"/>
        <end position="48"/>
    </location>
</feature>
<dbReference type="HOGENOM" id="CLU_018544_12_1_1"/>
<evidence type="ECO:0008006" key="4">
    <source>
        <dbReference type="Google" id="ProtNLM"/>
    </source>
</evidence>